<dbReference type="AlphaFoldDB" id="A0A9N9Q3U4"/>
<dbReference type="PANTHER" id="PTHR12652">
    <property type="entry name" value="PEROXISOMAL BIOGENESIS FACTOR 11"/>
    <property type="match status" value="1"/>
</dbReference>
<protein>
    <recommendedName>
        <fullName evidence="8">Peroxisomal biogenesis factor 11</fullName>
    </recommendedName>
</protein>
<proteinExistence type="predicted"/>
<comment type="subcellular location">
    <subcellularLocation>
        <location evidence="4">Peroxisome membrane</location>
    </subcellularLocation>
</comment>
<evidence type="ECO:0000256" key="3">
    <source>
        <dbReference type="ARBA" id="ARBA00023140"/>
    </source>
</evidence>
<keyword evidence="5" id="KW-0812">Transmembrane</keyword>
<evidence type="ECO:0008006" key="8">
    <source>
        <dbReference type="Google" id="ProtNLM"/>
    </source>
</evidence>
<keyword evidence="2 5" id="KW-0472">Membrane</keyword>
<comment type="caution">
    <text evidence="6">The sequence shown here is derived from an EMBL/GenBank/DDBJ whole genome shotgun (WGS) entry which is preliminary data.</text>
</comment>
<accession>A0A9N9Q3U4</accession>
<keyword evidence="7" id="KW-1185">Reference proteome</keyword>
<dbReference type="OrthoDB" id="411017at2759"/>
<evidence type="ECO:0000256" key="5">
    <source>
        <dbReference type="SAM" id="Phobius"/>
    </source>
</evidence>
<sequence>MVADSLAYHPTVDHYLKFVATTVGRDKLLRTLQYFSRFYAWYLFRTNATPGEIAPFEAIKKQFALARKLMRIGKNVEHLKAAAIASNSKSLDPIIKYCAVGRQLGYAGYLTLDAATVPDVAGIRKFEGAARLAKEAYRCWMFGLLFSTMSSVYSLYGLRQQQARIDKKDGEGVVTLKRIEKERAAINLQLISDLCDLTIPTSAIGLIGFDDGFVGLAGTVSSLLGLYSQWKKTA</sequence>
<evidence type="ECO:0000256" key="2">
    <source>
        <dbReference type="ARBA" id="ARBA00023136"/>
    </source>
</evidence>
<keyword evidence="1" id="KW-0962">Peroxisome biogenesis</keyword>
<keyword evidence="5" id="KW-1133">Transmembrane helix</keyword>
<name>A0A9N9Q3U4_9HELO</name>
<evidence type="ECO:0000256" key="4">
    <source>
        <dbReference type="ARBA" id="ARBA00046271"/>
    </source>
</evidence>
<evidence type="ECO:0000313" key="7">
    <source>
        <dbReference type="Proteomes" id="UP000701801"/>
    </source>
</evidence>
<dbReference type="PANTHER" id="PTHR12652:SF50">
    <property type="entry name" value="PEROXIN 11"/>
    <property type="match status" value="1"/>
</dbReference>
<dbReference type="EMBL" id="CAJVRM010000273">
    <property type="protein sequence ID" value="CAG8978690.1"/>
    <property type="molecule type" value="Genomic_DNA"/>
</dbReference>
<feature type="transmembrane region" description="Helical" evidence="5">
    <location>
        <begin position="140"/>
        <end position="158"/>
    </location>
</feature>
<dbReference type="Proteomes" id="UP000701801">
    <property type="component" value="Unassembled WGS sequence"/>
</dbReference>
<dbReference type="GO" id="GO:0016559">
    <property type="term" value="P:peroxisome fission"/>
    <property type="evidence" value="ECO:0007669"/>
    <property type="project" value="InterPro"/>
</dbReference>
<evidence type="ECO:0000313" key="6">
    <source>
        <dbReference type="EMBL" id="CAG8978690.1"/>
    </source>
</evidence>
<evidence type="ECO:0000256" key="1">
    <source>
        <dbReference type="ARBA" id="ARBA00022593"/>
    </source>
</evidence>
<dbReference type="GO" id="GO:0005778">
    <property type="term" value="C:peroxisomal membrane"/>
    <property type="evidence" value="ECO:0007669"/>
    <property type="project" value="UniProtKB-SubCell"/>
</dbReference>
<reference evidence="6" key="1">
    <citation type="submission" date="2021-07" db="EMBL/GenBank/DDBJ databases">
        <authorList>
            <person name="Durling M."/>
        </authorList>
    </citation>
    <scope>NUCLEOTIDE SEQUENCE</scope>
</reference>
<dbReference type="InterPro" id="IPR008733">
    <property type="entry name" value="PEX11"/>
</dbReference>
<dbReference type="Pfam" id="PF05648">
    <property type="entry name" value="PEX11"/>
    <property type="match status" value="1"/>
</dbReference>
<gene>
    <name evidence="6" type="ORF">HYALB_00004673</name>
</gene>
<keyword evidence="3" id="KW-0576">Peroxisome</keyword>
<organism evidence="6 7">
    <name type="scientific">Hymenoscyphus albidus</name>
    <dbReference type="NCBI Taxonomy" id="595503"/>
    <lineage>
        <taxon>Eukaryota</taxon>
        <taxon>Fungi</taxon>
        <taxon>Dikarya</taxon>
        <taxon>Ascomycota</taxon>
        <taxon>Pezizomycotina</taxon>
        <taxon>Leotiomycetes</taxon>
        <taxon>Helotiales</taxon>
        <taxon>Helotiaceae</taxon>
        <taxon>Hymenoscyphus</taxon>
    </lineage>
</organism>